<feature type="region of interest" description="Disordered" evidence="1">
    <location>
        <begin position="208"/>
        <end position="352"/>
    </location>
</feature>
<feature type="compositionally biased region" description="Pro residues" evidence="1">
    <location>
        <begin position="250"/>
        <end position="270"/>
    </location>
</feature>
<evidence type="ECO:0000313" key="2">
    <source>
        <dbReference type="EMBL" id="ORY60152.1"/>
    </source>
</evidence>
<evidence type="ECO:0000313" key="3">
    <source>
        <dbReference type="Proteomes" id="UP000193689"/>
    </source>
</evidence>
<dbReference type="EMBL" id="MCFJ01000012">
    <property type="protein sequence ID" value="ORY60152.1"/>
    <property type="molecule type" value="Genomic_DNA"/>
</dbReference>
<name>A0A1Y2DLL8_9PEZI</name>
<dbReference type="AlphaFoldDB" id="A0A1Y2DLL8"/>
<dbReference type="Proteomes" id="UP000193689">
    <property type="component" value="Unassembled WGS sequence"/>
</dbReference>
<evidence type="ECO:0000256" key="1">
    <source>
        <dbReference type="SAM" id="MobiDB-lite"/>
    </source>
</evidence>
<dbReference type="InParanoid" id="A0A1Y2DLL8"/>
<feature type="compositionally biased region" description="Polar residues" evidence="1">
    <location>
        <begin position="227"/>
        <end position="237"/>
    </location>
</feature>
<feature type="compositionally biased region" description="Low complexity" evidence="1">
    <location>
        <begin position="271"/>
        <end position="303"/>
    </location>
</feature>
<feature type="region of interest" description="Disordered" evidence="1">
    <location>
        <begin position="406"/>
        <end position="469"/>
    </location>
</feature>
<keyword evidence="3" id="KW-1185">Reference proteome</keyword>
<proteinExistence type="predicted"/>
<sequence>MCPHGDYSPGNLLATNWRAQVAGCLPHKAHNLQTILTPENLSGAQGASYRMLLLGSLPSKSSDTTALTACRGLSHMAQKQPTLQLCDWMNKNFHITATYISVEFPWNGLLGLCTKGILDDDPSFPLSGKLSDDTALSGPVECSRYSCIVANHSLRTAVCNRASDSGAPERLGGLVFVSQRFIAPQSGALTLSTGKSSTVTMPGVTLNNEGTGVPQTPVPPPVVPTAHRSSGATSNSIPAAATARMSHTPVPVPPARIPLPPHPQPQPQPQPHTQAQAHAQAPAPAPAQTTVATAQPSRSTSRSSPPPRPNVEPLTPPLNPVQFPPARQTFMHSSQLPQSAIPPPPPEPIEFETNPDVLALKSALSILQMQGMRAKRDMVTFKDARDAALEQPEAYLTHLLGEEARKQGARVADQPSNDSDRDSSSGDEENSEVDVKKGLDGQVQSDPNGMDVDQPSHTGPNPWASLPTPQNIYRCPPINWGQYAVVGESLDRIHKEEIARPPQGAPATLAADGRYEPGVAGGREELVGIAAPYNPLRDRIDKKPKGSSRQ</sequence>
<reference evidence="2 3" key="1">
    <citation type="submission" date="2016-07" db="EMBL/GenBank/DDBJ databases">
        <title>Pervasive Adenine N6-methylation of Active Genes in Fungi.</title>
        <authorList>
            <consortium name="DOE Joint Genome Institute"/>
            <person name="Mondo S.J."/>
            <person name="Dannebaum R.O."/>
            <person name="Kuo R.C."/>
            <person name="Labutti K."/>
            <person name="Haridas S."/>
            <person name="Kuo A."/>
            <person name="Salamov A."/>
            <person name="Ahrendt S.R."/>
            <person name="Lipzen A."/>
            <person name="Sullivan W."/>
            <person name="Andreopoulos W.B."/>
            <person name="Clum A."/>
            <person name="Lindquist E."/>
            <person name="Daum C."/>
            <person name="Ramamoorthy G.K."/>
            <person name="Gryganskyi A."/>
            <person name="Culley D."/>
            <person name="Magnuson J.K."/>
            <person name="James T.Y."/>
            <person name="O'Malley M.A."/>
            <person name="Stajich J.E."/>
            <person name="Spatafora J.W."/>
            <person name="Visel A."/>
            <person name="Grigoriev I.V."/>
        </authorList>
    </citation>
    <scope>NUCLEOTIDE SEQUENCE [LARGE SCALE GENOMIC DNA]</scope>
    <source>
        <strain evidence="2 3">CBS 129021</strain>
    </source>
</reference>
<protein>
    <submittedName>
        <fullName evidence="2">Uncharacterized protein</fullName>
    </submittedName>
</protein>
<organism evidence="2 3">
    <name type="scientific">Pseudomassariella vexata</name>
    <dbReference type="NCBI Taxonomy" id="1141098"/>
    <lineage>
        <taxon>Eukaryota</taxon>
        <taxon>Fungi</taxon>
        <taxon>Dikarya</taxon>
        <taxon>Ascomycota</taxon>
        <taxon>Pezizomycotina</taxon>
        <taxon>Sordariomycetes</taxon>
        <taxon>Xylariomycetidae</taxon>
        <taxon>Amphisphaeriales</taxon>
        <taxon>Pseudomassariaceae</taxon>
        <taxon>Pseudomassariella</taxon>
    </lineage>
</organism>
<comment type="caution">
    <text evidence="2">The sequence shown here is derived from an EMBL/GenBank/DDBJ whole genome shotgun (WGS) entry which is preliminary data.</text>
</comment>
<accession>A0A1Y2DLL8</accession>
<dbReference type="OrthoDB" id="20473at2759"/>
<feature type="compositionally biased region" description="Pro residues" evidence="1">
    <location>
        <begin position="304"/>
        <end position="323"/>
    </location>
</feature>
<gene>
    <name evidence="2" type="ORF">BCR38DRAFT_497774</name>
</gene>
<dbReference type="GeneID" id="63780989"/>
<dbReference type="RefSeq" id="XP_040712586.1">
    <property type="nucleotide sequence ID" value="XM_040864777.1"/>
</dbReference>